<sequence length="339" mass="39578">MAEVQNEHLDKYKKEISDLDKQIQEFKEMNSASQNTFKGDIQKNQKEMDKIISEIQSNIASKDYEKASNLKEDLISKSDKQDKILGEKNPVYQKIYDLMEKKNEVTSKMKKANIQYYSESPGIVSTKIDGLEEKFSAQRISNYKLEDFDIVNKENKQQNENGQVKVGTPLFKIIDTYNWYIMSKTSIEHEKELKEGNVVLVKLNKDNIELKGKIEKVKKQGNEMIVIIKFKDYLHKLYNDRYMNLKLIKNKYEGLKVPKEAIVEEDGIKGVYIKDISGIVRFRAVNILYQNDKYAMIKEEDRKNIEVTINGKKELRRSLQSFDEVFINGSKVKEGQIIN</sequence>
<dbReference type="Proteomes" id="UP000037267">
    <property type="component" value="Unassembled WGS sequence"/>
</dbReference>
<evidence type="ECO:0000259" key="2">
    <source>
        <dbReference type="Pfam" id="PF26011"/>
    </source>
</evidence>
<dbReference type="STRING" id="1503.CLPU_5c00260"/>
<evidence type="ECO:0000313" key="5">
    <source>
        <dbReference type="Proteomes" id="UP000037267"/>
    </source>
</evidence>
<evidence type="ECO:0000259" key="3">
    <source>
        <dbReference type="Pfam" id="PF26012"/>
    </source>
</evidence>
<evidence type="ECO:0000256" key="1">
    <source>
        <dbReference type="SAM" id="Coils"/>
    </source>
</evidence>
<dbReference type="InterPro" id="IPR058729">
    <property type="entry name" value="Beta-barrel_RND-rel"/>
</dbReference>
<gene>
    <name evidence="4" type="ORF">CLPU_5c00260</name>
</gene>
<accession>A0A0L0WB18</accession>
<evidence type="ECO:0000313" key="4">
    <source>
        <dbReference type="EMBL" id="KNF08719.1"/>
    </source>
</evidence>
<name>A0A0L0WB18_GOTPU</name>
<dbReference type="Pfam" id="PF26012">
    <property type="entry name" value="HH_RND_rel"/>
    <property type="match status" value="1"/>
</dbReference>
<keyword evidence="5" id="KW-1185">Reference proteome</keyword>
<feature type="coiled-coil region" evidence="1">
    <location>
        <begin position="2"/>
        <end position="29"/>
    </location>
</feature>
<feature type="domain" description="RND related beta-barrel" evidence="2">
    <location>
        <begin position="179"/>
        <end position="251"/>
    </location>
</feature>
<proteinExistence type="predicted"/>
<protein>
    <submittedName>
        <fullName evidence="4">Uncharacterized protein</fullName>
    </submittedName>
</protein>
<dbReference type="Pfam" id="PF26011">
    <property type="entry name" value="Beta-barrel_RND_rel"/>
    <property type="match status" value="1"/>
</dbReference>
<reference evidence="5" key="1">
    <citation type="submission" date="2015-07" db="EMBL/GenBank/DDBJ databases">
        <title>Draft genome sequence of the purine-degrading Gottschalkia purinilyticum DSM 1384 (formerly Clostridium purinilyticum).</title>
        <authorList>
            <person name="Poehlein A."/>
            <person name="Schiel-Bengelsdorf B."/>
            <person name="Bengelsdorf F.R."/>
            <person name="Daniel R."/>
            <person name="Duerre P."/>
        </authorList>
    </citation>
    <scope>NUCLEOTIDE SEQUENCE [LARGE SCALE GENOMIC DNA]</scope>
    <source>
        <strain evidence="5">DSM 1384</strain>
    </source>
</reference>
<dbReference type="AlphaFoldDB" id="A0A0L0WB18"/>
<dbReference type="InterPro" id="IPR058728">
    <property type="entry name" value="HH_RND-rel"/>
</dbReference>
<feature type="domain" description="RND related alpha-helical hairpin" evidence="3">
    <location>
        <begin position="10"/>
        <end position="111"/>
    </location>
</feature>
<comment type="caution">
    <text evidence="4">The sequence shown here is derived from an EMBL/GenBank/DDBJ whole genome shotgun (WGS) entry which is preliminary data.</text>
</comment>
<dbReference type="EMBL" id="LGSS01000005">
    <property type="protein sequence ID" value="KNF08719.1"/>
    <property type="molecule type" value="Genomic_DNA"/>
</dbReference>
<keyword evidence="1" id="KW-0175">Coiled coil</keyword>
<organism evidence="4 5">
    <name type="scientific">Gottschalkia purinilytica</name>
    <name type="common">Clostridium purinilyticum</name>
    <dbReference type="NCBI Taxonomy" id="1503"/>
    <lineage>
        <taxon>Bacteria</taxon>
        <taxon>Bacillati</taxon>
        <taxon>Bacillota</taxon>
        <taxon>Tissierellia</taxon>
        <taxon>Tissierellales</taxon>
        <taxon>Gottschalkiaceae</taxon>
        <taxon>Gottschalkia</taxon>
    </lineage>
</organism>